<evidence type="ECO:0000313" key="1">
    <source>
        <dbReference type="EMBL" id="MEI4279145.1"/>
    </source>
</evidence>
<dbReference type="EMBL" id="JBAPLV010000011">
    <property type="protein sequence ID" value="MEI4279145.1"/>
    <property type="molecule type" value="Genomic_DNA"/>
</dbReference>
<dbReference type="Proteomes" id="UP001373496">
    <property type="component" value="Unassembled WGS sequence"/>
</dbReference>
<proteinExistence type="predicted"/>
<reference evidence="1 2" key="1">
    <citation type="submission" date="2024-03" db="EMBL/GenBank/DDBJ databases">
        <title>Draft genome sequence of Klenkia terrae.</title>
        <authorList>
            <person name="Duangmal K."/>
            <person name="Chantavorakit T."/>
        </authorList>
    </citation>
    <scope>NUCLEOTIDE SEQUENCE [LARGE SCALE GENOMIC DNA]</scope>
    <source>
        <strain evidence="1 2">JCM 17786</strain>
    </source>
</reference>
<evidence type="ECO:0000313" key="2">
    <source>
        <dbReference type="Proteomes" id="UP001373496"/>
    </source>
</evidence>
<gene>
    <name evidence="1" type="ORF">UXQ13_11785</name>
</gene>
<comment type="caution">
    <text evidence="1">The sequence shown here is derived from an EMBL/GenBank/DDBJ whole genome shotgun (WGS) entry which is preliminary data.</text>
</comment>
<accession>A0ABU8E6H4</accession>
<keyword evidence="2" id="KW-1185">Reference proteome</keyword>
<protein>
    <submittedName>
        <fullName evidence="1">Uncharacterized protein</fullName>
    </submittedName>
</protein>
<dbReference type="RefSeq" id="WP_225235161.1">
    <property type="nucleotide sequence ID" value="NZ_JBAPLV010000011.1"/>
</dbReference>
<organism evidence="1 2">
    <name type="scientific">Klenkia terrae</name>
    <dbReference type="NCBI Taxonomy" id="1052259"/>
    <lineage>
        <taxon>Bacteria</taxon>
        <taxon>Bacillati</taxon>
        <taxon>Actinomycetota</taxon>
        <taxon>Actinomycetes</taxon>
        <taxon>Geodermatophilales</taxon>
        <taxon>Geodermatophilaceae</taxon>
        <taxon>Klenkia</taxon>
    </lineage>
</organism>
<sequence>MAARFLVEGVLDLVGGGSVPAMLLNPVDGEDRRAAAVAKDADAIVRRQLAQAWKARLVVRMDVAGAGSGPAALTLPPPGLEPI</sequence>
<name>A0ABU8E6H4_9ACTN</name>